<evidence type="ECO:0000256" key="3">
    <source>
        <dbReference type="ARBA" id="ARBA00022980"/>
    </source>
</evidence>
<dbReference type="PANTHER" id="PTHR33284">
    <property type="entry name" value="RIBOSOMAL PROTEIN L25/GLN-TRNA SYNTHETASE, ANTI-CODON-BINDING DOMAIN-CONTAINING PROTEIN"/>
    <property type="match status" value="1"/>
</dbReference>
<comment type="function">
    <text evidence="5">This is one of the proteins that binds to the 5S RNA in the ribosome where it forms part of the central protuberance.</text>
</comment>
<dbReference type="Gene3D" id="2.170.120.20">
    <property type="entry name" value="Ribosomal protein L25, beta domain"/>
    <property type="match status" value="1"/>
</dbReference>
<dbReference type="PANTHER" id="PTHR33284:SF1">
    <property type="entry name" value="RIBOSOMAL PROTEIN L25_GLN-TRNA SYNTHETASE, ANTI-CODON-BINDING DOMAIN-CONTAINING PROTEIN"/>
    <property type="match status" value="1"/>
</dbReference>
<dbReference type="InterPro" id="IPR029751">
    <property type="entry name" value="Ribosomal_L25_dom"/>
</dbReference>
<keyword evidence="1 5" id="KW-0699">rRNA-binding</keyword>
<dbReference type="AlphaFoldDB" id="A0A9D1UAY6"/>
<dbReference type="InterPro" id="IPR020056">
    <property type="entry name" value="Rbsml_bL25/Gln-tRNA_synth_N"/>
</dbReference>
<evidence type="ECO:0000256" key="2">
    <source>
        <dbReference type="ARBA" id="ARBA00022884"/>
    </source>
</evidence>
<evidence type="ECO:0000256" key="5">
    <source>
        <dbReference type="HAMAP-Rule" id="MF_01334"/>
    </source>
</evidence>
<dbReference type="NCBIfam" id="NF004135">
    <property type="entry name" value="PRK05618.3-1"/>
    <property type="match status" value="1"/>
</dbReference>
<keyword evidence="3 5" id="KW-0689">Ribosomal protein</keyword>
<dbReference type="CDD" id="cd00495">
    <property type="entry name" value="Ribosomal_L25_TL5_CTC"/>
    <property type="match status" value="1"/>
</dbReference>
<reference evidence="8" key="1">
    <citation type="journal article" date="2021" name="PeerJ">
        <title>Extensive microbial diversity within the chicken gut microbiome revealed by metagenomics and culture.</title>
        <authorList>
            <person name="Gilroy R."/>
            <person name="Ravi A."/>
            <person name="Getino M."/>
            <person name="Pursley I."/>
            <person name="Horton D.L."/>
            <person name="Alikhan N.F."/>
            <person name="Baker D."/>
            <person name="Gharbi K."/>
            <person name="Hall N."/>
            <person name="Watson M."/>
            <person name="Adriaenssens E.M."/>
            <person name="Foster-Nyarko E."/>
            <person name="Jarju S."/>
            <person name="Secka A."/>
            <person name="Antonio M."/>
            <person name="Oren A."/>
            <person name="Chaudhuri R.R."/>
            <person name="La Ragione R."/>
            <person name="Hildebrand F."/>
            <person name="Pallen M.J."/>
        </authorList>
    </citation>
    <scope>NUCLEOTIDE SEQUENCE</scope>
    <source>
        <strain evidence="8">ChiSxjej5B17-1746</strain>
    </source>
</reference>
<feature type="domain" description="Large ribosomal subunit protein bL25 beta" evidence="7">
    <location>
        <begin position="103"/>
        <end position="184"/>
    </location>
</feature>
<dbReference type="InterPro" id="IPR020930">
    <property type="entry name" value="Ribosomal_uL5_bac-type"/>
</dbReference>
<gene>
    <name evidence="5" type="primary">rplY</name>
    <name evidence="5" type="synonym">ctc</name>
    <name evidence="8" type="ORF">H9874_11540</name>
</gene>
<evidence type="ECO:0000259" key="6">
    <source>
        <dbReference type="Pfam" id="PF01386"/>
    </source>
</evidence>
<reference evidence="8" key="2">
    <citation type="submission" date="2021-04" db="EMBL/GenBank/DDBJ databases">
        <authorList>
            <person name="Gilroy R."/>
        </authorList>
    </citation>
    <scope>NUCLEOTIDE SEQUENCE</scope>
    <source>
        <strain evidence="8">ChiSxjej5B17-1746</strain>
    </source>
</reference>
<comment type="similarity">
    <text evidence="5">Belongs to the bacterial ribosomal protein bL25 family. CTC subfamily.</text>
</comment>
<dbReference type="GO" id="GO:0022625">
    <property type="term" value="C:cytosolic large ribosomal subunit"/>
    <property type="evidence" value="ECO:0007669"/>
    <property type="project" value="TreeGrafter"/>
</dbReference>
<evidence type="ECO:0000259" key="7">
    <source>
        <dbReference type="Pfam" id="PF14693"/>
    </source>
</evidence>
<dbReference type="InterPro" id="IPR001021">
    <property type="entry name" value="Ribosomal_bL25_long"/>
</dbReference>
<protein>
    <recommendedName>
        <fullName evidence="5">Large ribosomal subunit protein bL25</fullName>
    </recommendedName>
    <alternativeName>
        <fullName evidence="5">General stress protein CTC</fullName>
    </alternativeName>
</protein>
<proteinExistence type="inferred from homology"/>
<organism evidence="8 9">
    <name type="scientific">Candidatus Bilophila faecipullorum</name>
    <dbReference type="NCBI Taxonomy" id="2838482"/>
    <lineage>
        <taxon>Bacteria</taxon>
        <taxon>Pseudomonadati</taxon>
        <taxon>Thermodesulfobacteriota</taxon>
        <taxon>Desulfovibrionia</taxon>
        <taxon>Desulfovibrionales</taxon>
        <taxon>Desulfovibrionaceae</taxon>
        <taxon>Bilophila</taxon>
    </lineage>
</organism>
<evidence type="ECO:0000313" key="8">
    <source>
        <dbReference type="EMBL" id="HIW79755.1"/>
    </source>
</evidence>
<evidence type="ECO:0000256" key="4">
    <source>
        <dbReference type="ARBA" id="ARBA00023274"/>
    </source>
</evidence>
<dbReference type="Proteomes" id="UP000824264">
    <property type="component" value="Unassembled WGS sequence"/>
</dbReference>
<name>A0A9D1UAY6_9BACT</name>
<dbReference type="GO" id="GO:0008097">
    <property type="term" value="F:5S rRNA binding"/>
    <property type="evidence" value="ECO:0007669"/>
    <property type="project" value="InterPro"/>
</dbReference>
<keyword evidence="4 5" id="KW-0687">Ribonucleoprotein</keyword>
<keyword evidence="2 5" id="KW-0694">RNA-binding</keyword>
<dbReference type="Gene3D" id="2.40.240.10">
    <property type="entry name" value="Ribosomal Protein L25, Chain P"/>
    <property type="match status" value="1"/>
</dbReference>
<accession>A0A9D1UAY6</accession>
<feature type="domain" description="Large ribosomal subunit protein bL25 L25" evidence="6">
    <location>
        <begin position="7"/>
        <end position="94"/>
    </location>
</feature>
<dbReference type="InterPro" id="IPR011035">
    <property type="entry name" value="Ribosomal_bL25/Gln-tRNA_synth"/>
</dbReference>
<evidence type="ECO:0000256" key="1">
    <source>
        <dbReference type="ARBA" id="ARBA00022730"/>
    </source>
</evidence>
<dbReference type="SUPFAM" id="SSF50715">
    <property type="entry name" value="Ribosomal protein L25-like"/>
    <property type="match status" value="1"/>
</dbReference>
<comment type="subunit">
    <text evidence="5">Part of the 50S ribosomal subunit; part of the 5S rRNA/L5/L18/L25 subcomplex. Contacts the 5S rRNA. Binds to the 5S rRNA independently of L5 and L18.</text>
</comment>
<dbReference type="InterPro" id="IPR037121">
    <property type="entry name" value="Ribosomal_bL25_C"/>
</dbReference>
<comment type="caution">
    <text evidence="8">The sequence shown here is derived from an EMBL/GenBank/DDBJ whole genome shotgun (WGS) entry which is preliminary data.</text>
</comment>
<sequence length="193" mass="20976">MSDLKVLSVQKRAGLGKGANRRTRQEELVPGVFYTAKGENIPVQMSARALTKIFSQVGRTTVFNLEIEGEGTHPVLIWQTQRDPIKSNFTHIDFYGVDLDKPVKITVPVEFSGVARGTKVGGKLETYREQIQLMAKPLDMPAKVTIDISGMDVGTTIQIADVQLPEGVKAAYDNNYAIISVLMPGGGDDAAAE</sequence>
<dbReference type="GO" id="GO:0006412">
    <property type="term" value="P:translation"/>
    <property type="evidence" value="ECO:0007669"/>
    <property type="project" value="UniProtKB-UniRule"/>
</dbReference>
<dbReference type="HAMAP" id="MF_01334">
    <property type="entry name" value="Ribosomal_bL25_CTC"/>
    <property type="match status" value="1"/>
</dbReference>
<dbReference type="EMBL" id="DXGI01000431">
    <property type="protein sequence ID" value="HIW79755.1"/>
    <property type="molecule type" value="Genomic_DNA"/>
</dbReference>
<dbReference type="Pfam" id="PF14693">
    <property type="entry name" value="Ribosomal_TL5_C"/>
    <property type="match status" value="1"/>
</dbReference>
<dbReference type="NCBIfam" id="TIGR00731">
    <property type="entry name" value="bL25_bact_ctc"/>
    <property type="match status" value="1"/>
</dbReference>
<dbReference type="Pfam" id="PF01386">
    <property type="entry name" value="Ribosomal_L25p"/>
    <property type="match status" value="1"/>
</dbReference>
<evidence type="ECO:0000313" key="9">
    <source>
        <dbReference type="Proteomes" id="UP000824264"/>
    </source>
</evidence>
<dbReference type="InterPro" id="IPR020057">
    <property type="entry name" value="Ribosomal_bL25_b-dom"/>
</dbReference>
<dbReference type="GO" id="GO:0003735">
    <property type="term" value="F:structural constituent of ribosome"/>
    <property type="evidence" value="ECO:0007669"/>
    <property type="project" value="InterPro"/>
</dbReference>